<dbReference type="Proteomes" id="UP001307889">
    <property type="component" value="Chromosome 6"/>
</dbReference>
<protein>
    <submittedName>
        <fullName evidence="1">Uncharacterized protein</fullName>
    </submittedName>
</protein>
<reference evidence="1 2" key="1">
    <citation type="submission" date="2023-09" db="EMBL/GenBank/DDBJ databases">
        <title>Nesidiocoris tenuis whole genome shotgun sequence.</title>
        <authorList>
            <person name="Shibata T."/>
            <person name="Shimoda M."/>
            <person name="Kobayashi T."/>
            <person name="Uehara T."/>
        </authorList>
    </citation>
    <scope>NUCLEOTIDE SEQUENCE [LARGE SCALE GENOMIC DNA]</scope>
    <source>
        <strain evidence="1 2">Japan</strain>
    </source>
</reference>
<evidence type="ECO:0000313" key="2">
    <source>
        <dbReference type="Proteomes" id="UP001307889"/>
    </source>
</evidence>
<name>A0ABN7AXI7_9HEMI</name>
<proteinExistence type="predicted"/>
<sequence length="324" mass="37164">MVVQVERYRGSILNSRFQNVAQEDVFCSDHHEPSSLVCHPKFYRDKRHFNFAAIEVKPAFIAPPNFLTYPLLNIGSTPYELLMKIRAANFDPNAGCRVPYSRDVFSDDSTTVSYYGVAPMELQGIPFREKCIRMFCESEFNKHLHPIKTTKYEEWQNETEEWCTSVLNQGPDSMSLCVINTLARTIDSAQSDRFTGFPVLLEGIALGMISRPIHHITVDFWYVQTYLRVYPWLSGLRESTYKNLGYDPILQHYLDKVPPDLIIPIRPKESHFQEIEVPRILDPSVTDGTVPSLKTVYSRGIPSTSCTIFFAISPYVVLKSLFSI</sequence>
<evidence type="ECO:0000313" key="1">
    <source>
        <dbReference type="EMBL" id="BES96029.1"/>
    </source>
</evidence>
<gene>
    <name evidence="1" type="ORF">NTJ_08839</name>
</gene>
<accession>A0ABN7AXI7</accession>
<keyword evidence="2" id="KW-1185">Reference proteome</keyword>
<organism evidence="1 2">
    <name type="scientific">Nesidiocoris tenuis</name>
    <dbReference type="NCBI Taxonomy" id="355587"/>
    <lineage>
        <taxon>Eukaryota</taxon>
        <taxon>Metazoa</taxon>
        <taxon>Ecdysozoa</taxon>
        <taxon>Arthropoda</taxon>
        <taxon>Hexapoda</taxon>
        <taxon>Insecta</taxon>
        <taxon>Pterygota</taxon>
        <taxon>Neoptera</taxon>
        <taxon>Paraneoptera</taxon>
        <taxon>Hemiptera</taxon>
        <taxon>Heteroptera</taxon>
        <taxon>Panheteroptera</taxon>
        <taxon>Cimicomorpha</taxon>
        <taxon>Miridae</taxon>
        <taxon>Dicyphina</taxon>
        <taxon>Nesidiocoris</taxon>
    </lineage>
</organism>
<dbReference type="EMBL" id="AP028914">
    <property type="protein sequence ID" value="BES96029.1"/>
    <property type="molecule type" value="Genomic_DNA"/>
</dbReference>